<reference evidence="1" key="1">
    <citation type="submission" date="2022-08" db="EMBL/GenBank/DDBJ databases">
        <title>Genome Sequence of Pycnoporus sanguineus.</title>
        <authorList>
            <person name="Buettner E."/>
        </authorList>
    </citation>
    <scope>NUCLEOTIDE SEQUENCE</scope>
    <source>
        <strain evidence="1">CG-C14</strain>
    </source>
</reference>
<dbReference type="EMBL" id="JANSHE010001186">
    <property type="protein sequence ID" value="KAJ3004051.1"/>
    <property type="molecule type" value="Genomic_DNA"/>
</dbReference>
<protein>
    <submittedName>
        <fullName evidence="1">Uncharacterized protein</fullName>
    </submittedName>
</protein>
<comment type="caution">
    <text evidence="1">The sequence shown here is derived from an EMBL/GenBank/DDBJ whole genome shotgun (WGS) entry which is preliminary data.</text>
</comment>
<evidence type="ECO:0000313" key="2">
    <source>
        <dbReference type="Proteomes" id="UP001144978"/>
    </source>
</evidence>
<keyword evidence="2" id="KW-1185">Reference proteome</keyword>
<organism evidence="1 2">
    <name type="scientific">Trametes sanguinea</name>
    <dbReference type="NCBI Taxonomy" id="158606"/>
    <lineage>
        <taxon>Eukaryota</taxon>
        <taxon>Fungi</taxon>
        <taxon>Dikarya</taxon>
        <taxon>Basidiomycota</taxon>
        <taxon>Agaricomycotina</taxon>
        <taxon>Agaricomycetes</taxon>
        <taxon>Polyporales</taxon>
        <taxon>Polyporaceae</taxon>
        <taxon>Trametes</taxon>
    </lineage>
</organism>
<accession>A0ACC1PXX3</accession>
<sequence length="167" mass="18732">MSSIGFDVWGVVASALGTIALAPVIWSWIQPRLPTSMISSVVEIHKESQELLATALRDGLFTDPNEIHHFQENLLDATTRVDSVRAEVYAIHSWRQDIAAWWRGLSGNIRVLRESLKFLRAEMAGRASREREMRAAVFSYGPHLSDRRSSPLASYPSRPLRSSSDAD</sequence>
<name>A0ACC1PXX3_9APHY</name>
<gene>
    <name evidence="1" type="ORF">NUW54_g4990</name>
</gene>
<evidence type="ECO:0000313" key="1">
    <source>
        <dbReference type="EMBL" id="KAJ3004051.1"/>
    </source>
</evidence>
<proteinExistence type="predicted"/>
<dbReference type="Proteomes" id="UP001144978">
    <property type="component" value="Unassembled WGS sequence"/>
</dbReference>